<feature type="region of interest" description="Disordered" evidence="1">
    <location>
        <begin position="1559"/>
        <end position="1586"/>
    </location>
</feature>
<feature type="compositionally biased region" description="Low complexity" evidence="1">
    <location>
        <begin position="9"/>
        <end position="20"/>
    </location>
</feature>
<feature type="compositionally biased region" description="Basic residues" evidence="1">
    <location>
        <begin position="979"/>
        <end position="990"/>
    </location>
</feature>
<keyword evidence="2" id="KW-0812">Transmembrane</keyword>
<accession>A0A834LM74</accession>
<keyword evidence="2" id="KW-0472">Membrane</keyword>
<feature type="compositionally biased region" description="Basic and acidic residues" evidence="1">
    <location>
        <begin position="837"/>
        <end position="851"/>
    </location>
</feature>
<keyword evidence="2" id="KW-1133">Transmembrane helix</keyword>
<dbReference type="SMART" id="SM00271">
    <property type="entry name" value="DnaJ"/>
    <property type="match status" value="1"/>
</dbReference>
<dbReference type="InterPro" id="IPR011990">
    <property type="entry name" value="TPR-like_helical_dom_sf"/>
</dbReference>
<feature type="transmembrane region" description="Helical" evidence="2">
    <location>
        <begin position="1146"/>
        <end position="1168"/>
    </location>
</feature>
<keyword evidence="5" id="KW-1185">Reference proteome</keyword>
<dbReference type="PANTHER" id="PTHR45181:SF8">
    <property type="entry name" value="HEAT SHOCK PROTEIN DNAJ WITH TETRATRICOPEPTIDE REPEAT-CONTAINING PROTEIN"/>
    <property type="match status" value="1"/>
</dbReference>
<evidence type="ECO:0000313" key="5">
    <source>
        <dbReference type="Proteomes" id="UP000626092"/>
    </source>
</evidence>
<evidence type="ECO:0000256" key="2">
    <source>
        <dbReference type="SAM" id="Phobius"/>
    </source>
</evidence>
<dbReference type="SUPFAM" id="SSF46565">
    <property type="entry name" value="Chaperone J-domain"/>
    <property type="match status" value="1"/>
</dbReference>
<evidence type="ECO:0000259" key="3">
    <source>
        <dbReference type="PROSITE" id="PS50076"/>
    </source>
</evidence>
<dbReference type="CDD" id="cd06257">
    <property type="entry name" value="DnaJ"/>
    <property type="match status" value="1"/>
</dbReference>
<dbReference type="SMART" id="SM00028">
    <property type="entry name" value="TPR"/>
    <property type="match status" value="7"/>
</dbReference>
<dbReference type="Proteomes" id="UP000626092">
    <property type="component" value="Unassembled WGS sequence"/>
</dbReference>
<dbReference type="EMBL" id="WJXA01000004">
    <property type="protein sequence ID" value="KAF7144774.1"/>
    <property type="molecule type" value="Genomic_DNA"/>
</dbReference>
<dbReference type="SUPFAM" id="SSF48452">
    <property type="entry name" value="TPR-like"/>
    <property type="match status" value="3"/>
</dbReference>
<gene>
    <name evidence="4" type="ORF">RHSIM_Rhsim04G0106700</name>
</gene>
<feature type="region of interest" description="Disordered" evidence="1">
    <location>
        <begin position="811"/>
        <end position="948"/>
    </location>
</feature>
<feature type="compositionally biased region" description="Basic and acidic residues" evidence="1">
    <location>
        <begin position="902"/>
        <end position="924"/>
    </location>
</feature>
<dbReference type="PROSITE" id="PS00636">
    <property type="entry name" value="DNAJ_1"/>
    <property type="match status" value="1"/>
</dbReference>
<dbReference type="InterPro" id="IPR036869">
    <property type="entry name" value="J_dom_sf"/>
</dbReference>
<evidence type="ECO:0000256" key="1">
    <source>
        <dbReference type="SAM" id="MobiDB-lite"/>
    </source>
</evidence>
<dbReference type="InterPro" id="IPR001623">
    <property type="entry name" value="DnaJ_domain"/>
</dbReference>
<feature type="region of interest" description="Disordered" evidence="1">
    <location>
        <begin position="81"/>
        <end position="117"/>
    </location>
</feature>
<comment type="caution">
    <text evidence="4">The sequence shown here is derived from an EMBL/GenBank/DDBJ whole genome shotgun (WGS) entry which is preliminary data.</text>
</comment>
<protein>
    <recommendedName>
        <fullName evidence="3">J domain-containing protein</fullName>
    </recommendedName>
</protein>
<dbReference type="PROSITE" id="PS50076">
    <property type="entry name" value="DNAJ_2"/>
    <property type="match status" value="1"/>
</dbReference>
<feature type="compositionally biased region" description="Low complexity" evidence="1">
    <location>
        <begin position="98"/>
        <end position="117"/>
    </location>
</feature>
<dbReference type="Gene3D" id="1.10.287.110">
    <property type="entry name" value="DnaJ domain"/>
    <property type="match status" value="1"/>
</dbReference>
<feature type="compositionally biased region" description="Polar residues" evidence="1">
    <location>
        <begin position="995"/>
        <end position="1014"/>
    </location>
</feature>
<dbReference type="PANTHER" id="PTHR45181">
    <property type="entry name" value="HEAT SHOCK PROTEIN DNAJ WITH TETRATRICOPEPTIDE REPEAT-CONTAINING PROTEIN"/>
    <property type="match status" value="1"/>
</dbReference>
<dbReference type="InterPro" id="IPR019734">
    <property type="entry name" value="TPR_rpt"/>
</dbReference>
<feature type="region of interest" description="Disordered" evidence="1">
    <location>
        <begin position="978"/>
        <end position="1047"/>
    </location>
</feature>
<feature type="compositionally biased region" description="Polar residues" evidence="1">
    <location>
        <begin position="869"/>
        <end position="887"/>
    </location>
</feature>
<proteinExistence type="predicted"/>
<organism evidence="4 5">
    <name type="scientific">Rhododendron simsii</name>
    <name type="common">Sims's rhododendron</name>
    <dbReference type="NCBI Taxonomy" id="118357"/>
    <lineage>
        <taxon>Eukaryota</taxon>
        <taxon>Viridiplantae</taxon>
        <taxon>Streptophyta</taxon>
        <taxon>Embryophyta</taxon>
        <taxon>Tracheophyta</taxon>
        <taxon>Spermatophyta</taxon>
        <taxon>Magnoliopsida</taxon>
        <taxon>eudicotyledons</taxon>
        <taxon>Gunneridae</taxon>
        <taxon>Pentapetalae</taxon>
        <taxon>asterids</taxon>
        <taxon>Ericales</taxon>
        <taxon>Ericaceae</taxon>
        <taxon>Ericoideae</taxon>
        <taxon>Rhodoreae</taxon>
        <taxon>Rhododendron</taxon>
    </lineage>
</organism>
<feature type="region of interest" description="Disordered" evidence="1">
    <location>
        <begin position="1"/>
        <end position="34"/>
    </location>
</feature>
<dbReference type="Gene3D" id="1.25.40.10">
    <property type="entry name" value="Tetratricopeptide repeat domain"/>
    <property type="match status" value="3"/>
</dbReference>
<feature type="domain" description="J" evidence="3">
    <location>
        <begin position="1471"/>
        <end position="1557"/>
    </location>
</feature>
<dbReference type="PRINTS" id="PR00625">
    <property type="entry name" value="JDOMAIN"/>
</dbReference>
<feature type="compositionally biased region" description="Basic and acidic residues" evidence="1">
    <location>
        <begin position="811"/>
        <end position="827"/>
    </location>
</feature>
<reference evidence="4" key="1">
    <citation type="submission" date="2019-11" db="EMBL/GenBank/DDBJ databases">
        <authorList>
            <person name="Liu Y."/>
            <person name="Hou J."/>
            <person name="Li T.-Q."/>
            <person name="Guan C.-H."/>
            <person name="Wu X."/>
            <person name="Wu H.-Z."/>
            <person name="Ling F."/>
            <person name="Zhang R."/>
            <person name="Shi X.-G."/>
            <person name="Ren J.-P."/>
            <person name="Chen E.-F."/>
            <person name="Sun J.-M."/>
        </authorList>
    </citation>
    <scope>NUCLEOTIDE SEQUENCE</scope>
    <source>
        <strain evidence="4">Adult_tree_wgs_1</strain>
        <tissue evidence="4">Leaves</tissue>
    </source>
</reference>
<dbReference type="InterPro" id="IPR018253">
    <property type="entry name" value="DnaJ_domain_CS"/>
</dbReference>
<feature type="region of interest" description="Disordered" evidence="1">
    <location>
        <begin position="221"/>
        <end position="240"/>
    </location>
</feature>
<sequence>MSPAAAEFNSPTKTQSTQQPPFTPQNPNPNFTFSAFSINNLSEQHQSSFPNGFAFGPVASPSGDSAVSSRSKPRLVKRRQLGFQRGKCSTTGPPCKESGLNSNQVNNNSNSTTDTSNGLSASIDGVMYGKFNNEGFVFGASKSGLESNLNAENKQTCSDGVGRFNDVGFVFGADRSNCGSHSKPEQKECSRDGGKCGAEEIMKSENVGNLLGDYRSSSDKNSLMSGLDTEKTQSGGMGQRSSDGFVFGVYVSNFDSDHNEVSSGMVKSGANEFGESKNSGLLFGNSSSQLLYSNLENGQCAESGKSKDTADFVFGAYNHCSTSKSDSEVKQSRSEEFSFHSKHGNLMQNSIFEERKYSENVEKLASDVSGRMNFDFGKVDDLGFVFHGDWSGLRTNLNSVKNESPENRGKSVPVDNQKMKSGAQFGKFDKIDFVSSVCPETSLSTLDSEKGETSRSAGNLSFEDSGKLKLDIEVEAQKAEPHDVFVFGSRSAKSSSFSESTEVGDEMSKVNPQNVRNDAGFADTYLGKLDFLINSKSNFVFGSSANTIGASGTSTVSKLSDEMKKMTVCDCKKIGCSCHMKDPSIDASACSKPVFVHGNKKKSPVYCTGKSRTTSCDQMMNESLLRHGNGSAEGFNFRTIEEDTLVSASSSDAACSFGEAAQHAMPNENNQHARSWLGDSDEQIKLGCGVFRCVWEERQPKYTNNNSSNDPSLGIPTPNPFIFQAERDIGYDGPRDQLNDHSKLNIPTNEALFPPCGLDSEAISSGGVENKGNFGFANAPLGEGESAKDFRMPNGDTSCAFMVNLSPRFNKKFESSGKSRSERDKGCKNRRGKLRRAFPELRQNHLPKEDSQQQMESPRSYSPMDCTPYQDNNGAPSTSNVTSSPQGKNEDLETVSESAIGEGDKKCRESNEAYLHSHQERVDDSSLEESQTDCSNSNTKREESECNKQNQFCFASREKDDVEKNFTFSASCTQDKLSATRRHNQKKYRMKVGQAPNTTNPSQKVDAASSSVQFPVQPHDKEGNLNSKYKGNKEDDEQGSIARTQKACQKWRNRGNQAYEKGNPSKAEEFYTKGINTVPHSGTSGCCIAPLVLCYSNRAAARMSLGRMREALGDCMRAAALDPNFHKVQIRAANLKMRYTMQKCDVILLLWGLFLVIEFVSSASFLVVEYHLGMYSGDRVVYVKDPGSEKVVKCVNQCAELIRQRTCNAAISALEVISGVLSISSYSEKLLEMKGEALLMLGRYEEVIRLCEQTLVFAELNVVSVAGDNNIDIVDGPTYNNSSIRLWRWHLMAKSYFHLGRLEVALDLLEKQELLRSSEDRCGSNMQESSIPFAVTVRELLHHKNAGNEAFQSGRHTQAVEHYTAAVSSSIESRPFAAICFCNRAAAHQALGQISDAIADCSLAIALDGSYSKAVSRRATLHEKIRDYEQAASDLLLLISLFEKQSQEELTQVRRRHYSMEEKAKKETSLDHYLILGIKQSDTASEIKKAYRKAALRHHPDKAGQFLARSESGDDGKLWKEIADEVHKDADRLFKMIGEAYAVLSDPTKRSQYDLQEELRNEQKGKNGSRGFRGSPEFYKSPSRTTANGRYRQGYRYSYYDEW</sequence>
<name>A0A834LM74_RHOSS</name>
<evidence type="ECO:0000313" key="4">
    <source>
        <dbReference type="EMBL" id="KAF7144774.1"/>
    </source>
</evidence>
<dbReference type="OrthoDB" id="10250354at2759"/>
<dbReference type="Pfam" id="PF00226">
    <property type="entry name" value="DnaJ"/>
    <property type="match status" value="1"/>
</dbReference>